<dbReference type="Proteomes" id="UP000001422">
    <property type="component" value="Chromosome"/>
</dbReference>
<dbReference type="Gene3D" id="3.30.420.40">
    <property type="match status" value="2"/>
</dbReference>
<dbReference type="EMBL" id="BX569694">
    <property type="protein sequence ID" value="CAE08468.1"/>
    <property type="molecule type" value="Genomic_DNA"/>
</dbReference>
<dbReference type="STRING" id="84588.SYNW1953"/>
<dbReference type="GO" id="GO:0006071">
    <property type="term" value="P:glycerol metabolic process"/>
    <property type="evidence" value="ECO:0007669"/>
    <property type="project" value="TreeGrafter"/>
</dbReference>
<dbReference type="KEGG" id="syw:SYNW1953"/>
<dbReference type="AlphaFoldDB" id="Q7U4W0"/>
<dbReference type="PANTHER" id="PTHR10196">
    <property type="entry name" value="SUGAR KINASE"/>
    <property type="match status" value="1"/>
</dbReference>
<dbReference type="Pfam" id="PF00370">
    <property type="entry name" value="FGGY_N"/>
    <property type="match status" value="1"/>
</dbReference>
<dbReference type="PROSITE" id="PS00445">
    <property type="entry name" value="FGGY_KINASES_2"/>
    <property type="match status" value="1"/>
</dbReference>
<dbReference type="GO" id="GO:0005524">
    <property type="term" value="F:ATP binding"/>
    <property type="evidence" value="ECO:0007669"/>
    <property type="project" value="UniProtKB-KW"/>
</dbReference>
<accession>Q7U4W0</accession>
<dbReference type="RefSeq" id="WP_011128811.1">
    <property type="nucleotide sequence ID" value="NC_005070.1"/>
</dbReference>
<organism evidence="10 11">
    <name type="scientific">Parasynechococcus marenigrum (strain WH8102)</name>
    <dbReference type="NCBI Taxonomy" id="84588"/>
    <lineage>
        <taxon>Bacteria</taxon>
        <taxon>Bacillati</taxon>
        <taxon>Cyanobacteriota</taxon>
        <taxon>Cyanophyceae</taxon>
        <taxon>Synechococcales</taxon>
        <taxon>Prochlorococcaceae</taxon>
        <taxon>Parasynechococcus</taxon>
        <taxon>Parasynechococcus marenigrum</taxon>
    </lineage>
</organism>
<dbReference type="eggNOG" id="COG0554">
    <property type="taxonomic scope" value="Bacteria"/>
</dbReference>
<evidence type="ECO:0000259" key="9">
    <source>
        <dbReference type="Pfam" id="PF02782"/>
    </source>
</evidence>
<dbReference type="PANTHER" id="PTHR10196:SF69">
    <property type="entry name" value="GLYCEROL KINASE"/>
    <property type="match status" value="1"/>
</dbReference>
<evidence type="ECO:0000256" key="1">
    <source>
        <dbReference type="ARBA" id="ARBA00009156"/>
    </source>
</evidence>
<evidence type="ECO:0000313" key="11">
    <source>
        <dbReference type="Proteomes" id="UP000001422"/>
    </source>
</evidence>
<dbReference type="SUPFAM" id="SSF53067">
    <property type="entry name" value="Actin-like ATPase domain"/>
    <property type="match status" value="2"/>
</dbReference>
<reference evidence="10 11" key="1">
    <citation type="journal article" date="2003" name="Nature">
        <title>The genome of a motile marine Synechococcus.</title>
        <authorList>
            <person name="Palenik B."/>
            <person name="Brahamsha B."/>
            <person name="Larimer F."/>
            <person name="Land M."/>
            <person name="Hauser L."/>
            <person name="Chain P."/>
            <person name="Lamerdin J."/>
            <person name="Regala W."/>
            <person name="Allen E.A."/>
            <person name="McCarren J."/>
            <person name="Paulsen I."/>
            <person name="Dufresne A."/>
            <person name="Partensky F."/>
            <person name="Webb E."/>
            <person name="Waterbury J."/>
        </authorList>
    </citation>
    <scope>NUCLEOTIDE SEQUENCE [LARGE SCALE GENOMIC DNA]</scope>
    <source>
        <strain evidence="10 11">WH8102</strain>
    </source>
</reference>
<evidence type="ECO:0000313" key="10">
    <source>
        <dbReference type="EMBL" id="CAE08468.1"/>
    </source>
</evidence>
<evidence type="ECO:0000256" key="3">
    <source>
        <dbReference type="ARBA" id="ARBA00022741"/>
    </source>
</evidence>
<gene>
    <name evidence="10" type="ordered locus">SYNW1953</name>
</gene>
<dbReference type="Pfam" id="PF02782">
    <property type="entry name" value="FGGY_C"/>
    <property type="match status" value="1"/>
</dbReference>
<keyword evidence="4 7" id="KW-0418">Kinase</keyword>
<dbReference type="InterPro" id="IPR018484">
    <property type="entry name" value="FGGY_N"/>
</dbReference>
<dbReference type="InterPro" id="IPR043129">
    <property type="entry name" value="ATPase_NBD"/>
</dbReference>
<name>Q7U4W0_PARMW</name>
<dbReference type="InterPro" id="IPR000577">
    <property type="entry name" value="Carb_kinase_FGGY"/>
</dbReference>
<evidence type="ECO:0000256" key="6">
    <source>
        <dbReference type="ARBA" id="ARBA00043149"/>
    </source>
</evidence>
<evidence type="ECO:0000256" key="2">
    <source>
        <dbReference type="ARBA" id="ARBA00022679"/>
    </source>
</evidence>
<evidence type="ECO:0000256" key="5">
    <source>
        <dbReference type="ARBA" id="ARBA00022840"/>
    </source>
</evidence>
<dbReference type="PIRSF" id="PIRSF000538">
    <property type="entry name" value="GlpK"/>
    <property type="match status" value="1"/>
</dbReference>
<evidence type="ECO:0000259" key="8">
    <source>
        <dbReference type="Pfam" id="PF00370"/>
    </source>
</evidence>
<dbReference type="NCBIfam" id="NF000756">
    <property type="entry name" value="PRK00047.1"/>
    <property type="match status" value="1"/>
</dbReference>
<dbReference type="GO" id="GO:0005829">
    <property type="term" value="C:cytosol"/>
    <property type="evidence" value="ECO:0007669"/>
    <property type="project" value="TreeGrafter"/>
</dbReference>
<feature type="domain" description="Carbohydrate kinase FGGY C-terminal" evidence="9">
    <location>
        <begin position="262"/>
        <end position="452"/>
    </location>
</feature>
<comment type="similarity">
    <text evidence="1 7">Belongs to the FGGY kinase family.</text>
</comment>
<proteinExistence type="inferred from homology"/>
<evidence type="ECO:0000256" key="4">
    <source>
        <dbReference type="ARBA" id="ARBA00022777"/>
    </source>
</evidence>
<dbReference type="InterPro" id="IPR018485">
    <property type="entry name" value="FGGY_C"/>
</dbReference>
<evidence type="ECO:0000256" key="7">
    <source>
        <dbReference type="RuleBase" id="RU003733"/>
    </source>
</evidence>
<dbReference type="GO" id="GO:0004370">
    <property type="term" value="F:glycerol kinase activity"/>
    <property type="evidence" value="ECO:0007669"/>
    <property type="project" value="TreeGrafter"/>
</dbReference>
<dbReference type="InterPro" id="IPR018483">
    <property type="entry name" value="Carb_kinase_FGGY_CS"/>
</dbReference>
<protein>
    <recommendedName>
        <fullName evidence="6">ATP:glycerol 3-phosphotransferase</fullName>
    </recommendedName>
</protein>
<dbReference type="CDD" id="cd07786">
    <property type="entry name" value="FGGY_EcGK_like"/>
    <property type="match status" value="1"/>
</dbReference>
<keyword evidence="3" id="KW-0547">Nucleotide-binding</keyword>
<keyword evidence="11" id="KW-1185">Reference proteome</keyword>
<feature type="domain" description="Carbohydrate kinase FGGY N-terminal" evidence="8">
    <location>
        <begin position="7"/>
        <end position="253"/>
    </location>
</feature>
<dbReference type="HOGENOM" id="CLU_009281_2_3_3"/>
<sequence length="501" mass="53960">MADQPLLLALDQGTSSSRAAVFDAKGDLVASATAPLPIQYPADGWVEQHPGDIWNSQRQALQDLHQQLDEEQRRAVVSCGITNQRETTVLWRRSSGSPCGPALVWQDGRTADICQAWKADGLESAWCQRTGLLLDPYFSASKIRWMLEHHPEAAAAAAQGDLCFGTVESWLLWNLTGGQRHGSDMSNASRTLLMDLEQRCWMDEFREQTGLPANALPELLPCRGEFGHIAAKLPFAGLPIQALLGDQQAATLGQLCLQPGEAKCTYGTGAFLVINTGDSIRRSSDGLLSTLGWTDASGTPTYCLEGSLFNAGTVVQWLRDGLQIIEQADEVNALAQSVPDSGGVMLVPAFTGWGTPHWDPQARGVLVGLTRDSNRGHIARAALEGIALSVATLVELAGEALGRGLGELAVDGGAAASDPLLQAQADSTGLTVRRPRNLESTARGIALFAGVQCGLIPDLSAIAAHRQDDVQRFEPQINTERRRLQRDRWNDAVNRSLGWHG</sequence>
<dbReference type="PROSITE" id="PS00933">
    <property type="entry name" value="FGGY_KINASES_1"/>
    <property type="match status" value="1"/>
</dbReference>
<keyword evidence="5" id="KW-0067">ATP-binding</keyword>
<keyword evidence="2 7" id="KW-0808">Transferase</keyword>